<evidence type="ECO:0000259" key="2">
    <source>
        <dbReference type="Pfam" id="PF03972"/>
    </source>
</evidence>
<dbReference type="Pfam" id="PF03972">
    <property type="entry name" value="MmgE_PrpD_N"/>
    <property type="match status" value="1"/>
</dbReference>
<evidence type="ECO:0000313" key="4">
    <source>
        <dbReference type="Proteomes" id="UP000019140"/>
    </source>
</evidence>
<dbReference type="PANTHER" id="PTHR16943">
    <property type="entry name" value="2-METHYLCITRATE DEHYDRATASE-RELATED"/>
    <property type="match status" value="1"/>
</dbReference>
<dbReference type="Proteomes" id="UP000019140">
    <property type="component" value="Unassembled WGS sequence"/>
</dbReference>
<dbReference type="GO" id="GO:0016829">
    <property type="term" value="F:lyase activity"/>
    <property type="evidence" value="ECO:0007669"/>
    <property type="project" value="InterPro"/>
</dbReference>
<dbReference type="PANTHER" id="PTHR16943:SF8">
    <property type="entry name" value="2-METHYLCITRATE DEHYDRATASE"/>
    <property type="match status" value="1"/>
</dbReference>
<dbReference type="InterPro" id="IPR042183">
    <property type="entry name" value="MmgE/PrpD_sf_1"/>
</dbReference>
<reference evidence="3 4" key="1">
    <citation type="journal article" date="2014" name="Nature">
        <title>An environmental bacterial taxon with a large and distinct metabolic repertoire.</title>
        <authorList>
            <person name="Wilson M.C."/>
            <person name="Mori T."/>
            <person name="Ruckert C."/>
            <person name="Uria A.R."/>
            <person name="Helf M.J."/>
            <person name="Takada K."/>
            <person name="Gernert C."/>
            <person name="Steffens U.A."/>
            <person name="Heycke N."/>
            <person name="Schmitt S."/>
            <person name="Rinke C."/>
            <person name="Helfrich E.J."/>
            <person name="Brachmann A.O."/>
            <person name="Gurgui C."/>
            <person name="Wakimoto T."/>
            <person name="Kracht M."/>
            <person name="Crusemann M."/>
            <person name="Hentschel U."/>
            <person name="Abe I."/>
            <person name="Matsunaga S."/>
            <person name="Kalinowski J."/>
            <person name="Takeyama H."/>
            <person name="Piel J."/>
        </authorList>
    </citation>
    <scope>NUCLEOTIDE SEQUENCE [LARGE SCALE GENOMIC DNA]</scope>
    <source>
        <strain evidence="4">TSY2</strain>
    </source>
</reference>
<feature type="domain" description="MmgE/PrpD N-terminal" evidence="2">
    <location>
        <begin position="6"/>
        <end position="244"/>
    </location>
</feature>
<dbReference type="AlphaFoldDB" id="W4M9Q2"/>
<dbReference type="HOGENOM" id="CLU_026574_1_1_7"/>
<dbReference type="SUPFAM" id="SSF103378">
    <property type="entry name" value="2-methylcitrate dehydratase PrpD"/>
    <property type="match status" value="1"/>
</dbReference>
<name>W4M9Q2_9BACT</name>
<dbReference type="InterPro" id="IPR036148">
    <property type="entry name" value="MmgE/PrpD_sf"/>
</dbReference>
<evidence type="ECO:0000313" key="3">
    <source>
        <dbReference type="EMBL" id="ETX06900.1"/>
    </source>
</evidence>
<dbReference type="InterPro" id="IPR005656">
    <property type="entry name" value="MmgE_PrpD"/>
</dbReference>
<sequence>MTSLSRKLAQWIVGLRYEDLPPSVVDRAKGLTLHSLASVLLGSQSPSGQQAVQLITAEEGSVQGGATIMVSGAKVTKGGAAFANSEMLMAGGKLDSFRMLTHPGTSISPGAFVAAESEGASGRDFITALVAGYEVMERMAADFIPTVMSRGFHAGPVFGIFGPAVAAAKMMGLNEDEVNSTIALCVNLASGNLEGARSGGRALREGAAVRNAMLAVAMAKHGYVGGETVLEGDAGFYHAYAGNNGGRLTYSFVGDTQTSPDKITEGLGQDWMFLETLYRIYSTAGYNIAHVDVTAALCEEHGIRYEHIERIEAVVNWLETQYPSPAFPSRREVVTSAPGSTRYYTAYGAAMRGFPVLRGQGSDPDGAEDPPEVLELMHRVTIIPSHEMTLFGPRITVFTKDGKSYTKQSTGCEFMWDFDEEVRRIRGVIPGLPIPAAQFEAMIAACRDLEREARADRLIQLTLPEV</sequence>
<proteinExistence type="inferred from homology"/>
<evidence type="ECO:0000256" key="1">
    <source>
        <dbReference type="ARBA" id="ARBA00006174"/>
    </source>
</evidence>
<dbReference type="InterPro" id="IPR045336">
    <property type="entry name" value="MmgE_PrpD_N"/>
</dbReference>
<dbReference type="EMBL" id="AZHX01000575">
    <property type="protein sequence ID" value="ETX06900.1"/>
    <property type="molecule type" value="Genomic_DNA"/>
</dbReference>
<comment type="caution">
    <text evidence="3">The sequence shown here is derived from an EMBL/GenBank/DDBJ whole genome shotgun (WGS) entry which is preliminary data.</text>
</comment>
<protein>
    <recommendedName>
        <fullName evidence="2">MmgE/PrpD N-terminal domain-containing protein</fullName>
    </recommendedName>
</protein>
<accession>W4M9Q2</accession>
<gene>
    <name evidence="3" type="ORF">ETSY2_14330</name>
</gene>
<comment type="similarity">
    <text evidence="1">Belongs to the PrpD family.</text>
</comment>
<organism evidence="3 4">
    <name type="scientific">Candidatus Entotheonella gemina</name>
    <dbReference type="NCBI Taxonomy" id="1429439"/>
    <lineage>
        <taxon>Bacteria</taxon>
        <taxon>Pseudomonadati</taxon>
        <taxon>Nitrospinota/Tectimicrobiota group</taxon>
        <taxon>Candidatus Tectimicrobiota</taxon>
        <taxon>Candidatus Entotheonellia</taxon>
        <taxon>Candidatus Entotheonellales</taxon>
        <taxon>Candidatus Entotheonellaceae</taxon>
        <taxon>Candidatus Entotheonella</taxon>
    </lineage>
</organism>
<dbReference type="Gene3D" id="1.10.4100.10">
    <property type="entry name" value="2-methylcitrate dehydratase PrpD"/>
    <property type="match status" value="1"/>
</dbReference>
<keyword evidence="4" id="KW-1185">Reference proteome</keyword>